<dbReference type="InterPro" id="IPR001584">
    <property type="entry name" value="Integrase_cat-core"/>
</dbReference>
<dbReference type="GO" id="GO:0003723">
    <property type="term" value="F:RNA binding"/>
    <property type="evidence" value="ECO:0007669"/>
    <property type="project" value="UniProtKB-KW"/>
</dbReference>
<dbReference type="FunFam" id="3.30.420.10:FF:000032">
    <property type="entry name" value="Retrovirus-related Pol polyprotein from transposon 297-like Protein"/>
    <property type="match status" value="1"/>
</dbReference>
<name>A0A5K1K7T5_9APHY</name>
<dbReference type="InterPro" id="IPR000953">
    <property type="entry name" value="Chromo/chromo_shadow_dom"/>
</dbReference>
<dbReference type="AlphaFoldDB" id="A0A5K1K7T5"/>
<feature type="domain" description="Integrase catalytic" evidence="3">
    <location>
        <begin position="31"/>
        <end position="193"/>
    </location>
</feature>
<dbReference type="Pfam" id="PF24626">
    <property type="entry name" value="SH3_Tf2-1"/>
    <property type="match status" value="1"/>
</dbReference>
<keyword evidence="1" id="KW-0694">RNA-binding</keyword>
<dbReference type="Pfam" id="PF00385">
    <property type="entry name" value="Chromo"/>
    <property type="match status" value="1"/>
</dbReference>
<dbReference type="InterPro" id="IPR012337">
    <property type="entry name" value="RNaseH-like_sf"/>
</dbReference>
<accession>A0A5K1K7T5</accession>
<dbReference type="PANTHER" id="PTHR37984:SF5">
    <property type="entry name" value="PROTEIN NYNRIN-LIKE"/>
    <property type="match status" value="1"/>
</dbReference>
<dbReference type="Gene3D" id="3.30.420.10">
    <property type="entry name" value="Ribonuclease H-like superfamily/Ribonuclease H"/>
    <property type="match status" value="1"/>
</dbReference>
<dbReference type="Gene3D" id="2.40.50.40">
    <property type="match status" value="1"/>
</dbReference>
<dbReference type="CDD" id="cd00024">
    <property type="entry name" value="CD_CSD"/>
    <property type="match status" value="1"/>
</dbReference>
<dbReference type="SUPFAM" id="SSF53098">
    <property type="entry name" value="Ribonuclease H-like"/>
    <property type="match status" value="1"/>
</dbReference>
<evidence type="ECO:0000259" key="3">
    <source>
        <dbReference type="PROSITE" id="PS50994"/>
    </source>
</evidence>
<dbReference type="GO" id="GO:0005634">
    <property type="term" value="C:nucleus"/>
    <property type="evidence" value="ECO:0007669"/>
    <property type="project" value="UniProtKB-ARBA"/>
</dbReference>
<dbReference type="InterPro" id="IPR056924">
    <property type="entry name" value="SH3_Tf2-1"/>
</dbReference>
<organism evidence="4">
    <name type="scientific">Ganoderma boninense</name>
    <dbReference type="NCBI Taxonomy" id="34458"/>
    <lineage>
        <taxon>Eukaryota</taxon>
        <taxon>Fungi</taxon>
        <taxon>Dikarya</taxon>
        <taxon>Basidiomycota</taxon>
        <taxon>Agaricomycotina</taxon>
        <taxon>Agaricomycetes</taxon>
        <taxon>Polyporales</taxon>
        <taxon>Polyporaceae</taxon>
        <taxon>Ganoderma</taxon>
    </lineage>
</organism>
<dbReference type="InterPro" id="IPR050951">
    <property type="entry name" value="Retrovirus_Pol_polyprotein"/>
</dbReference>
<reference evidence="4" key="1">
    <citation type="submission" date="2019-10" db="EMBL/GenBank/DDBJ databases">
        <authorList>
            <person name="Nor Muhammad N."/>
        </authorList>
    </citation>
    <scope>NUCLEOTIDE SEQUENCE</scope>
</reference>
<proteinExistence type="predicted"/>
<evidence type="ECO:0000313" key="4">
    <source>
        <dbReference type="EMBL" id="VWP02123.1"/>
    </source>
</evidence>
<dbReference type="GO" id="GO:0015074">
    <property type="term" value="P:DNA integration"/>
    <property type="evidence" value="ECO:0007669"/>
    <property type="project" value="InterPro"/>
</dbReference>
<evidence type="ECO:0000256" key="1">
    <source>
        <dbReference type="ARBA" id="ARBA00022884"/>
    </source>
</evidence>
<protein>
    <submittedName>
        <fullName evidence="4">Cap60p</fullName>
    </submittedName>
</protein>
<feature type="domain" description="Chromo" evidence="2">
    <location>
        <begin position="335"/>
        <end position="395"/>
    </location>
</feature>
<dbReference type="InterPro" id="IPR016197">
    <property type="entry name" value="Chromo-like_dom_sf"/>
</dbReference>
<dbReference type="InterPro" id="IPR023780">
    <property type="entry name" value="Chromo_domain"/>
</dbReference>
<dbReference type="PROSITE" id="PS50994">
    <property type="entry name" value="INTEGRASE"/>
    <property type="match status" value="1"/>
</dbReference>
<dbReference type="InterPro" id="IPR036397">
    <property type="entry name" value="RNaseH_sf"/>
</dbReference>
<evidence type="ECO:0000259" key="2">
    <source>
        <dbReference type="PROSITE" id="PS50013"/>
    </source>
</evidence>
<dbReference type="GO" id="GO:0006338">
    <property type="term" value="P:chromatin remodeling"/>
    <property type="evidence" value="ECO:0007669"/>
    <property type="project" value="UniProtKB-ARBA"/>
</dbReference>
<dbReference type="EMBL" id="LR729947">
    <property type="protein sequence ID" value="VWP02123.1"/>
    <property type="molecule type" value="Genomic_DNA"/>
</dbReference>
<gene>
    <name evidence="4" type="primary">O59900</name>
</gene>
<dbReference type="SMART" id="SM00298">
    <property type="entry name" value="CHROMO"/>
    <property type="match status" value="1"/>
</dbReference>
<dbReference type="PROSITE" id="PS50013">
    <property type="entry name" value="CHROMO_2"/>
    <property type="match status" value="1"/>
</dbReference>
<sequence length="445" mass="51866">MRKDIREYVKGCVICQRAKIDHRPRAAPLHPNPVPDQNWEFITTDMITHLPDSHGHNATLVFVDMKSKDFVPVPCTDELTSEGWANLFIKHVYANHGLPRRVYSDRGSVFVSAFIRDLYQKLGIKGNPSTAYHPQTDGQTERINQEIENYLRVFVNHRQDDWSDWLPLAAFAYRNRKHSATGYSPFYLTHGYHPYTGVETRKKVKAEAAEQFVTRMKNISQQASLALTITKAAMKRKYDKRKRAAEPYNVGDWVFLDSFHITSERPHKKLEDKRYGPFQIQAKIGPSAYRLKLPRRWRAIHPVFNEVQLTPARQPAFPNQAPLATAVPDIPARASEPEEILDSRVIRGGLQYLVKWKDKPRSENTWEKRTDLLKTARPLIEVFHSQHPTAPRMPTITIAPRSRWVTILDPERTSWEHWSKRWDSWHRENTIHDVRFWTLGQVTES</sequence>
<dbReference type="SUPFAM" id="SSF54160">
    <property type="entry name" value="Chromo domain-like"/>
    <property type="match status" value="1"/>
</dbReference>
<dbReference type="PANTHER" id="PTHR37984">
    <property type="entry name" value="PROTEIN CBG26694"/>
    <property type="match status" value="1"/>
</dbReference>